<accession>A0A2P0PAW2</accession>
<reference evidence="1 2" key="1">
    <citation type="submission" date="2017-01" db="EMBL/GenBank/DDBJ databases">
        <title>Isolation and Characterization of Pectobacterium phages.</title>
        <authorList>
            <person name="Buttimer C.T.H."/>
            <person name="Lucid A."/>
            <person name="Coffey A."/>
        </authorList>
    </citation>
    <scope>NUCLEOTIDE SEQUENCE [LARGE SCALE GENOMIC DNA]</scope>
</reference>
<evidence type="ECO:0000313" key="2">
    <source>
        <dbReference type="Proteomes" id="UP000241977"/>
    </source>
</evidence>
<proteinExistence type="predicted"/>
<gene>
    <name evidence="1" type="ORF">CB3_029</name>
</gene>
<organism evidence="1 2">
    <name type="scientific">Pectobacterium phage vB_PatP_CB3</name>
    <dbReference type="NCBI Taxonomy" id="1958918"/>
    <lineage>
        <taxon>Viruses</taxon>
        <taxon>Duplodnaviria</taxon>
        <taxon>Heunggongvirae</taxon>
        <taxon>Uroviricota</taxon>
        <taxon>Caudoviricetes</taxon>
        <taxon>Schitoviridae</taxon>
        <taxon>Cbunavirus</taxon>
        <taxon>Cbunavirus CB4</taxon>
    </lineage>
</organism>
<name>A0A2P0PAW2_9CAUD</name>
<sequence>MSNRFDGYQAVTQATKIVYVTQAKLDEFKTMKLLGMKEITLISNPTVEATTFINLKEEGVYSVDVQHNWGKRTQTLRFKLR</sequence>
<dbReference type="EMBL" id="KY514265">
    <property type="protein sequence ID" value="ARB11853.1"/>
    <property type="molecule type" value="Genomic_DNA"/>
</dbReference>
<evidence type="ECO:0000313" key="1">
    <source>
        <dbReference type="EMBL" id="ARB11853.1"/>
    </source>
</evidence>
<protein>
    <submittedName>
        <fullName evidence="1">Uncharacterized protein</fullName>
    </submittedName>
</protein>
<dbReference type="Proteomes" id="UP000241977">
    <property type="component" value="Segment"/>
</dbReference>